<accession>A0ABT4VQS9</accession>
<feature type="transmembrane region" description="Helical" evidence="3">
    <location>
        <begin position="6"/>
        <end position="26"/>
    </location>
</feature>
<dbReference type="Gene3D" id="3.60.21.10">
    <property type="match status" value="1"/>
</dbReference>
<sequence>MLMESLIGGGVAAGALGGYAIGYAPLMKPRIVRYRVRSDRLDFFRHVNLTGLRVAALADLHACRFWMTPARMHAIVEQANALKPDLIVLLGDYVSGMEPLGRWMELPMADWSQALAGLSAPLGTYAVLGNHDCWRGGADVQRHLEDAGIAVLHNAAVQLRTEAGARFWLAGVGSQRAQKLDRKNYRGEDDLDAALAEITGDTEPVVLLAHEPDLFPDIPARIDVMLSGHTHGGQVRLPFIGAPFVPSRYGQRYAYGQFTEKSRHLIVSGGLGCSGLPIRFGMPPEIVVVEVG</sequence>
<dbReference type="Pfam" id="PF00149">
    <property type="entry name" value="Metallophos"/>
    <property type="match status" value="1"/>
</dbReference>
<keyword evidence="1" id="KW-0479">Metal-binding</keyword>
<keyword evidence="2" id="KW-0378">Hydrolase</keyword>
<reference evidence="5" key="1">
    <citation type="submission" date="2022-11" db="EMBL/GenBank/DDBJ databases">
        <title>Hoeflea poritis sp. nov., isolated from scleractinian coral Porites lutea.</title>
        <authorList>
            <person name="Zhang G."/>
            <person name="Wei Q."/>
            <person name="Cai L."/>
        </authorList>
    </citation>
    <scope>NUCLEOTIDE SEQUENCE</scope>
    <source>
        <strain evidence="5">E7-10</strain>
    </source>
</reference>
<keyword evidence="3" id="KW-0472">Membrane</keyword>
<gene>
    <name evidence="5" type="ORF">OOZ53_17010</name>
</gene>
<name>A0ABT4VQS9_9HYPH</name>
<evidence type="ECO:0000256" key="1">
    <source>
        <dbReference type="ARBA" id="ARBA00022723"/>
    </source>
</evidence>
<proteinExistence type="predicted"/>
<dbReference type="EMBL" id="JAPJZH010000010">
    <property type="protein sequence ID" value="MDA4847063.1"/>
    <property type="molecule type" value="Genomic_DNA"/>
</dbReference>
<evidence type="ECO:0000313" key="5">
    <source>
        <dbReference type="EMBL" id="MDA4847063.1"/>
    </source>
</evidence>
<dbReference type="CDD" id="cd07385">
    <property type="entry name" value="MPP_YkuE_C"/>
    <property type="match status" value="1"/>
</dbReference>
<feature type="domain" description="Calcineurin-like phosphoesterase" evidence="4">
    <location>
        <begin position="52"/>
        <end position="232"/>
    </location>
</feature>
<evidence type="ECO:0000256" key="3">
    <source>
        <dbReference type="SAM" id="Phobius"/>
    </source>
</evidence>
<dbReference type="InterPro" id="IPR051158">
    <property type="entry name" value="Metallophosphoesterase_sf"/>
</dbReference>
<protein>
    <submittedName>
        <fullName evidence="5">Metallophosphoesterase</fullName>
    </submittedName>
</protein>
<evidence type="ECO:0000256" key="2">
    <source>
        <dbReference type="ARBA" id="ARBA00022801"/>
    </source>
</evidence>
<dbReference type="InterPro" id="IPR004843">
    <property type="entry name" value="Calcineurin-like_PHP"/>
</dbReference>
<keyword evidence="3" id="KW-1133">Transmembrane helix</keyword>
<keyword evidence="3" id="KW-0812">Transmembrane</keyword>
<organism evidence="5 6">
    <name type="scientific">Hoeflea poritis</name>
    <dbReference type="NCBI Taxonomy" id="2993659"/>
    <lineage>
        <taxon>Bacteria</taxon>
        <taxon>Pseudomonadati</taxon>
        <taxon>Pseudomonadota</taxon>
        <taxon>Alphaproteobacteria</taxon>
        <taxon>Hyphomicrobiales</taxon>
        <taxon>Rhizobiaceae</taxon>
        <taxon>Hoeflea</taxon>
    </lineage>
</organism>
<comment type="caution">
    <text evidence="5">The sequence shown here is derived from an EMBL/GenBank/DDBJ whole genome shotgun (WGS) entry which is preliminary data.</text>
</comment>
<keyword evidence="6" id="KW-1185">Reference proteome</keyword>
<dbReference type="SUPFAM" id="SSF56300">
    <property type="entry name" value="Metallo-dependent phosphatases"/>
    <property type="match status" value="1"/>
</dbReference>
<evidence type="ECO:0000259" key="4">
    <source>
        <dbReference type="Pfam" id="PF00149"/>
    </source>
</evidence>
<dbReference type="RefSeq" id="WP_271090858.1">
    <property type="nucleotide sequence ID" value="NZ_JAPJZH010000010.1"/>
</dbReference>
<evidence type="ECO:0000313" key="6">
    <source>
        <dbReference type="Proteomes" id="UP001148313"/>
    </source>
</evidence>
<dbReference type="Proteomes" id="UP001148313">
    <property type="component" value="Unassembled WGS sequence"/>
</dbReference>
<dbReference type="InterPro" id="IPR029052">
    <property type="entry name" value="Metallo-depent_PP-like"/>
</dbReference>
<dbReference type="PANTHER" id="PTHR31302">
    <property type="entry name" value="TRANSMEMBRANE PROTEIN WITH METALLOPHOSPHOESTERASE DOMAIN-RELATED"/>
    <property type="match status" value="1"/>
</dbReference>
<dbReference type="PANTHER" id="PTHR31302:SF31">
    <property type="entry name" value="PHOSPHODIESTERASE YAEI"/>
    <property type="match status" value="1"/>
</dbReference>